<keyword evidence="1" id="KW-0732">Signal</keyword>
<comment type="caution">
    <text evidence="2">The sequence shown here is derived from an EMBL/GenBank/DDBJ whole genome shotgun (WGS) entry which is preliminary data.</text>
</comment>
<dbReference type="EMBL" id="JANBVN010000015">
    <property type="protein sequence ID" value="KAJ9162132.1"/>
    <property type="molecule type" value="Genomic_DNA"/>
</dbReference>
<evidence type="ECO:0000313" key="2">
    <source>
        <dbReference type="EMBL" id="KAJ9162132.1"/>
    </source>
</evidence>
<dbReference type="AlphaFoldDB" id="A0AA38SI65"/>
<reference evidence="2" key="1">
    <citation type="submission" date="2022-07" db="EMBL/GenBank/DDBJ databases">
        <title>Fungi with potential for degradation of polypropylene.</title>
        <authorList>
            <person name="Gostincar C."/>
        </authorList>
    </citation>
    <scope>NUCLEOTIDE SEQUENCE</scope>
    <source>
        <strain evidence="2">EXF-13287</strain>
    </source>
</reference>
<sequence>MGLLLLAGMALFSASAQAAAVAKPEQIRSDQDPVFHYYLQAYPKNTSIVVLGPAATSEYFNIAGSIQSVNTSAYINIAGSDSTSYKTLTFDQTATTTGWGLEGDTIITTQTSSYGRQLNFLACKLDGQYWQVYFQTGSSTPSGKTCSNYQSLHLPCLC</sequence>
<name>A0AA38SI65_9PEZI</name>
<proteinExistence type="predicted"/>
<evidence type="ECO:0000256" key="1">
    <source>
        <dbReference type="SAM" id="SignalP"/>
    </source>
</evidence>
<dbReference type="Proteomes" id="UP001174691">
    <property type="component" value="Unassembled WGS sequence"/>
</dbReference>
<accession>A0AA38SI65</accession>
<feature type="signal peptide" evidence="1">
    <location>
        <begin position="1"/>
        <end position="18"/>
    </location>
</feature>
<evidence type="ECO:0000313" key="3">
    <source>
        <dbReference type="Proteomes" id="UP001174691"/>
    </source>
</evidence>
<keyword evidence="3" id="KW-1185">Reference proteome</keyword>
<organism evidence="2 3">
    <name type="scientific">Coniochaeta hoffmannii</name>
    <dbReference type="NCBI Taxonomy" id="91930"/>
    <lineage>
        <taxon>Eukaryota</taxon>
        <taxon>Fungi</taxon>
        <taxon>Dikarya</taxon>
        <taxon>Ascomycota</taxon>
        <taxon>Pezizomycotina</taxon>
        <taxon>Sordariomycetes</taxon>
        <taxon>Sordariomycetidae</taxon>
        <taxon>Coniochaetales</taxon>
        <taxon>Coniochaetaceae</taxon>
        <taxon>Coniochaeta</taxon>
    </lineage>
</organism>
<gene>
    <name evidence="2" type="ORF">NKR19_g1653</name>
</gene>
<protein>
    <submittedName>
        <fullName evidence="2">Uncharacterized protein</fullName>
    </submittedName>
</protein>
<feature type="chain" id="PRO_5041380485" evidence="1">
    <location>
        <begin position="19"/>
        <end position="158"/>
    </location>
</feature>